<evidence type="ECO:0000259" key="4">
    <source>
        <dbReference type="Pfam" id="PF00881"/>
    </source>
</evidence>
<evidence type="ECO:0000313" key="6">
    <source>
        <dbReference type="Proteomes" id="UP000440096"/>
    </source>
</evidence>
<protein>
    <submittedName>
        <fullName evidence="5">Nitroreductase</fullName>
    </submittedName>
</protein>
<sequence length="201" mass="22356">MDVFEAMESAMTMRWLSDKPVPDELVEKLIWAGTRAPSPENSQLWDFIVVKSPEQRARLHETIVPDISALDAIRGRLAGAADPVKRRMGEGAYHLMSTLREAPILIFVCGSSFVPGDPREDRYQFSAIYGATQNMLVAGRALGLGVAPTGLHHLNTRGVRAMLKVPDHKTIGMTVAVGWPTRPFRPVKRKPIADVMHFDTW</sequence>
<name>A0A6N7YUD1_9PSEU</name>
<dbReference type="InterPro" id="IPR050627">
    <property type="entry name" value="Nitroreductase/BluB"/>
</dbReference>
<evidence type="ECO:0000256" key="3">
    <source>
        <dbReference type="ARBA" id="ARBA00023002"/>
    </source>
</evidence>
<dbReference type="InterPro" id="IPR000415">
    <property type="entry name" value="Nitroreductase-like"/>
</dbReference>
<dbReference type="PANTHER" id="PTHR23026:SF90">
    <property type="entry name" value="IODOTYROSINE DEIODINASE 1"/>
    <property type="match status" value="1"/>
</dbReference>
<keyword evidence="1" id="KW-0285">Flavoprotein</keyword>
<dbReference type="OrthoDB" id="9798230at2"/>
<dbReference type="Gene3D" id="3.40.109.10">
    <property type="entry name" value="NADH Oxidase"/>
    <property type="match status" value="1"/>
</dbReference>
<dbReference type="SUPFAM" id="SSF55469">
    <property type="entry name" value="FMN-dependent nitroreductase-like"/>
    <property type="match status" value="1"/>
</dbReference>
<feature type="domain" description="Nitroreductase" evidence="4">
    <location>
        <begin position="11"/>
        <end position="179"/>
    </location>
</feature>
<dbReference type="CDD" id="cd02062">
    <property type="entry name" value="Nitro_FMN_reductase"/>
    <property type="match status" value="1"/>
</dbReference>
<dbReference type="EMBL" id="WMBA01000023">
    <property type="protein sequence ID" value="MTD55532.1"/>
    <property type="molecule type" value="Genomic_DNA"/>
</dbReference>
<keyword evidence="2" id="KW-0288">FMN</keyword>
<evidence type="ECO:0000256" key="1">
    <source>
        <dbReference type="ARBA" id="ARBA00022630"/>
    </source>
</evidence>
<dbReference type="GO" id="GO:0016491">
    <property type="term" value="F:oxidoreductase activity"/>
    <property type="evidence" value="ECO:0007669"/>
    <property type="project" value="UniProtKB-KW"/>
</dbReference>
<organism evidence="5 6">
    <name type="scientific">Amycolatopsis pithecellobii</name>
    <dbReference type="NCBI Taxonomy" id="664692"/>
    <lineage>
        <taxon>Bacteria</taxon>
        <taxon>Bacillati</taxon>
        <taxon>Actinomycetota</taxon>
        <taxon>Actinomycetes</taxon>
        <taxon>Pseudonocardiales</taxon>
        <taxon>Pseudonocardiaceae</taxon>
        <taxon>Amycolatopsis</taxon>
    </lineage>
</organism>
<dbReference type="Proteomes" id="UP000440096">
    <property type="component" value="Unassembled WGS sequence"/>
</dbReference>
<dbReference type="Pfam" id="PF00881">
    <property type="entry name" value="Nitroreductase"/>
    <property type="match status" value="1"/>
</dbReference>
<evidence type="ECO:0000256" key="2">
    <source>
        <dbReference type="ARBA" id="ARBA00022643"/>
    </source>
</evidence>
<evidence type="ECO:0000313" key="5">
    <source>
        <dbReference type="EMBL" id="MTD55532.1"/>
    </source>
</evidence>
<reference evidence="5 6" key="1">
    <citation type="submission" date="2019-11" db="EMBL/GenBank/DDBJ databases">
        <title>Draft genome of Amycolatopsis RM579.</title>
        <authorList>
            <person name="Duangmal K."/>
            <person name="Mingma R."/>
        </authorList>
    </citation>
    <scope>NUCLEOTIDE SEQUENCE [LARGE SCALE GENOMIC DNA]</scope>
    <source>
        <strain evidence="5 6">RM579</strain>
    </source>
</reference>
<keyword evidence="3" id="KW-0560">Oxidoreductase</keyword>
<dbReference type="RefSeq" id="WP_154757730.1">
    <property type="nucleotide sequence ID" value="NZ_WMBA01000023.1"/>
</dbReference>
<proteinExistence type="predicted"/>
<comment type="caution">
    <text evidence="5">The sequence shown here is derived from an EMBL/GenBank/DDBJ whole genome shotgun (WGS) entry which is preliminary data.</text>
</comment>
<dbReference type="PANTHER" id="PTHR23026">
    <property type="entry name" value="NADPH NITROREDUCTASE"/>
    <property type="match status" value="1"/>
</dbReference>
<dbReference type="InterPro" id="IPR029479">
    <property type="entry name" value="Nitroreductase"/>
</dbReference>
<gene>
    <name evidence="5" type="ORF">GKO32_16340</name>
</gene>
<accession>A0A6N7YUD1</accession>
<dbReference type="AlphaFoldDB" id="A0A6N7YUD1"/>
<keyword evidence="6" id="KW-1185">Reference proteome</keyword>